<comment type="caution">
    <text evidence="1">The sequence shown here is derived from an EMBL/GenBank/DDBJ whole genome shotgun (WGS) entry which is preliminary data.</text>
</comment>
<protein>
    <submittedName>
        <fullName evidence="1">Uncharacterized protein</fullName>
    </submittedName>
</protein>
<sequence>MKDGTFAVLAGVQEDKILIHFGRGGQPEELEREAFFSLWDDRVILLAKRSLLPGSKEGVQNSVSAKRFIG</sequence>
<reference evidence="1" key="1">
    <citation type="journal article" date="2022" name="Arch. Microbiol.">
        <title>Microbulbifer okhotskensis sp. nov., isolated from a deep bottom sediment of the Okhotsk Sea.</title>
        <authorList>
            <person name="Romanenko L."/>
            <person name="Kurilenko V."/>
            <person name="Otstavnykh N."/>
            <person name="Velansky P."/>
            <person name="Isaeva M."/>
            <person name="Mikhailov V."/>
        </authorList>
    </citation>
    <scope>NUCLEOTIDE SEQUENCE</scope>
    <source>
        <strain evidence="1">OS29</strain>
    </source>
</reference>
<dbReference type="Gene3D" id="3.90.70.10">
    <property type="entry name" value="Cysteine proteinases"/>
    <property type="match status" value="1"/>
</dbReference>
<gene>
    <name evidence="1" type="ORF">MO867_21180</name>
</gene>
<dbReference type="RefSeq" id="WP_252472818.1">
    <property type="nucleotide sequence ID" value="NZ_JALBWM010000212.1"/>
</dbReference>
<name>A0A9X2ESV5_9GAMM</name>
<proteinExistence type="predicted"/>
<organism evidence="1 2">
    <name type="scientific">Microbulbifer okhotskensis</name>
    <dbReference type="NCBI Taxonomy" id="2926617"/>
    <lineage>
        <taxon>Bacteria</taxon>
        <taxon>Pseudomonadati</taxon>
        <taxon>Pseudomonadota</taxon>
        <taxon>Gammaproteobacteria</taxon>
        <taxon>Cellvibrionales</taxon>
        <taxon>Microbulbiferaceae</taxon>
        <taxon>Microbulbifer</taxon>
    </lineage>
</organism>
<evidence type="ECO:0000313" key="1">
    <source>
        <dbReference type="EMBL" id="MCO1336845.1"/>
    </source>
</evidence>
<dbReference type="EMBL" id="JALBWM010000212">
    <property type="protein sequence ID" value="MCO1336845.1"/>
    <property type="molecule type" value="Genomic_DNA"/>
</dbReference>
<dbReference type="Proteomes" id="UP001139028">
    <property type="component" value="Unassembled WGS sequence"/>
</dbReference>
<accession>A0A9X2ESV5</accession>
<evidence type="ECO:0000313" key="2">
    <source>
        <dbReference type="Proteomes" id="UP001139028"/>
    </source>
</evidence>
<dbReference type="AlphaFoldDB" id="A0A9X2ESV5"/>
<keyword evidence="2" id="KW-1185">Reference proteome</keyword>